<name>A0A840YEJ5_9SPHN</name>
<organism evidence="2 3">
    <name type="scientific">Sphingomonas xinjiangensis</name>
    <dbReference type="NCBI Taxonomy" id="643568"/>
    <lineage>
        <taxon>Bacteria</taxon>
        <taxon>Pseudomonadati</taxon>
        <taxon>Pseudomonadota</taxon>
        <taxon>Alphaproteobacteria</taxon>
        <taxon>Sphingomonadales</taxon>
        <taxon>Sphingomonadaceae</taxon>
        <taxon>Sphingomonas</taxon>
    </lineage>
</organism>
<accession>A0A840YEJ5</accession>
<dbReference type="EMBL" id="JACIJF010000003">
    <property type="protein sequence ID" value="MBB5710389.1"/>
    <property type="molecule type" value="Genomic_DNA"/>
</dbReference>
<protein>
    <submittedName>
        <fullName evidence="2">Uncharacterized protein</fullName>
    </submittedName>
</protein>
<dbReference type="AlphaFoldDB" id="A0A840YEJ5"/>
<gene>
    <name evidence="2" type="ORF">FHT02_001617</name>
</gene>
<proteinExistence type="predicted"/>
<dbReference type="RefSeq" id="WP_184086232.1">
    <property type="nucleotide sequence ID" value="NZ_JACIJF010000003.1"/>
</dbReference>
<reference evidence="2 3" key="1">
    <citation type="submission" date="2020-08" db="EMBL/GenBank/DDBJ databases">
        <title>Genomic Encyclopedia of Type Strains, Phase IV (KMG-IV): sequencing the most valuable type-strain genomes for metagenomic binning, comparative biology and taxonomic classification.</title>
        <authorList>
            <person name="Goeker M."/>
        </authorList>
    </citation>
    <scope>NUCLEOTIDE SEQUENCE [LARGE SCALE GENOMIC DNA]</scope>
    <source>
        <strain evidence="2 3">DSM 26736</strain>
    </source>
</reference>
<evidence type="ECO:0000313" key="3">
    <source>
        <dbReference type="Proteomes" id="UP000527143"/>
    </source>
</evidence>
<sequence length="117" mass="12639">MRQLLGLAIEAAGPCLPGVGSAHDAKADTWRTYVNVRFGYRICFPSNLLRVEPESPNGDGRVFTAADAAKLTAFGRNNAEDSSLAETAAEARVRSYRRQGQGQPGDSPELGSVFRQR</sequence>
<comment type="caution">
    <text evidence="2">The sequence shown here is derived from an EMBL/GenBank/DDBJ whole genome shotgun (WGS) entry which is preliminary data.</text>
</comment>
<evidence type="ECO:0000256" key="1">
    <source>
        <dbReference type="SAM" id="MobiDB-lite"/>
    </source>
</evidence>
<keyword evidence="3" id="KW-1185">Reference proteome</keyword>
<dbReference type="Proteomes" id="UP000527143">
    <property type="component" value="Unassembled WGS sequence"/>
</dbReference>
<feature type="region of interest" description="Disordered" evidence="1">
    <location>
        <begin position="82"/>
        <end position="117"/>
    </location>
</feature>
<evidence type="ECO:0000313" key="2">
    <source>
        <dbReference type="EMBL" id="MBB5710389.1"/>
    </source>
</evidence>